<keyword evidence="5" id="KW-1185">Reference proteome</keyword>
<dbReference type="InterPro" id="IPR027552">
    <property type="entry name" value="CGP_CTERM"/>
</dbReference>
<protein>
    <submittedName>
        <fullName evidence="4">Amylopullulanase</fullName>
    </submittedName>
</protein>
<feature type="compositionally biased region" description="Low complexity" evidence="1">
    <location>
        <begin position="710"/>
        <end position="745"/>
    </location>
</feature>
<dbReference type="OrthoDB" id="18576at2157"/>
<feature type="region of interest" description="Disordered" evidence="1">
    <location>
        <begin position="710"/>
        <end position="747"/>
    </location>
</feature>
<dbReference type="AlphaFoldDB" id="A0A2Z2MBQ2"/>
<proteinExistence type="predicted"/>
<dbReference type="RefSeq" id="WP_088858189.1">
    <property type="nucleotide sequence ID" value="NZ_CP014862.1"/>
</dbReference>
<accession>A0A2Z2MBQ2</accession>
<evidence type="ECO:0000313" key="4">
    <source>
        <dbReference type="EMBL" id="ASJ02933.1"/>
    </source>
</evidence>
<dbReference type="SUPFAM" id="SSF52317">
    <property type="entry name" value="Class I glutamine amidotransferase-like"/>
    <property type="match status" value="1"/>
</dbReference>
<dbReference type="Pfam" id="PF08308">
    <property type="entry name" value="PEGA"/>
    <property type="match status" value="2"/>
</dbReference>
<dbReference type="Pfam" id="PF09985">
    <property type="entry name" value="Glucodextran_C"/>
    <property type="match status" value="1"/>
</dbReference>
<dbReference type="KEGG" id="tprf:A3L09_06515"/>
<dbReference type="CDD" id="cd09626">
    <property type="entry name" value="DOMON_glucodextranase_like"/>
    <property type="match status" value="1"/>
</dbReference>
<evidence type="ECO:0000259" key="3">
    <source>
        <dbReference type="Pfam" id="PF09985"/>
    </source>
</evidence>
<dbReference type="Proteomes" id="UP000250179">
    <property type="component" value="Chromosome"/>
</dbReference>
<evidence type="ECO:0000259" key="2">
    <source>
        <dbReference type="Pfam" id="PF08308"/>
    </source>
</evidence>
<feature type="domain" description="PEGA" evidence="2">
    <location>
        <begin position="634"/>
        <end position="701"/>
    </location>
</feature>
<organism evidence="4 5">
    <name type="scientific">Thermococcus profundus</name>
    <dbReference type="NCBI Taxonomy" id="49899"/>
    <lineage>
        <taxon>Archaea</taxon>
        <taxon>Methanobacteriati</taxon>
        <taxon>Methanobacteriota</taxon>
        <taxon>Thermococci</taxon>
        <taxon>Thermococcales</taxon>
        <taxon>Thermococcaceae</taxon>
        <taxon>Thermococcus</taxon>
    </lineage>
</organism>
<dbReference type="PANTHER" id="PTHR36194">
    <property type="entry name" value="S-LAYER-LIKE PROTEIN"/>
    <property type="match status" value="1"/>
</dbReference>
<evidence type="ECO:0000256" key="1">
    <source>
        <dbReference type="SAM" id="MobiDB-lite"/>
    </source>
</evidence>
<feature type="domain" description="Glucodextranase-like C-terminal" evidence="3">
    <location>
        <begin position="329"/>
        <end position="556"/>
    </location>
</feature>
<dbReference type="InterPro" id="IPR013229">
    <property type="entry name" value="PEGA"/>
</dbReference>
<evidence type="ECO:0000313" key="5">
    <source>
        <dbReference type="Proteomes" id="UP000250179"/>
    </source>
</evidence>
<dbReference type="PANTHER" id="PTHR36194:SF1">
    <property type="entry name" value="S-LAYER-LIKE PROTEIN"/>
    <property type="match status" value="1"/>
</dbReference>
<reference evidence="4 5" key="1">
    <citation type="submission" date="2016-03" db="EMBL/GenBank/DDBJ databases">
        <title>Complete genome sequence of Thermococcus profundus strain DT5432.</title>
        <authorList>
            <person name="Oger P.M."/>
        </authorList>
    </citation>
    <scope>NUCLEOTIDE SEQUENCE [LARGE SCALE GENOMIC DNA]</scope>
    <source>
        <strain evidence="4 5">DT 5432</strain>
    </source>
</reference>
<dbReference type="NCBIfam" id="TIGR04288">
    <property type="entry name" value="CGP_CTERM"/>
    <property type="match status" value="1"/>
</dbReference>
<dbReference type="InterPro" id="IPR029062">
    <property type="entry name" value="Class_I_gatase-like"/>
</dbReference>
<dbReference type="Gene3D" id="2.60.40.1190">
    <property type="match status" value="1"/>
</dbReference>
<dbReference type="SUPFAM" id="SSF49344">
    <property type="entry name" value="CBD9-like"/>
    <property type="match status" value="1"/>
</dbReference>
<dbReference type="GeneID" id="33320051"/>
<sequence length="771" mass="82598">MRRFALLISLFVLFGVFGSAMVSATTVAVDLSHGENTRYLVDPVLDRENKSRIVAPSIVDAIGDVKWAYFGDPSLLPADKIQNLGDSITQEGLENVDILILGQPREPLTQDEIQAIKEWFLEGGKVLWVAGDSDFGSGNRTQSAVNALLREISSLRVDLCSVDDPVSNTGKPFSLVAYVSPDDGIPFKGLLTQNFVYGGKVLFHGPGPLAWVDANGTWHPLTDGSMPENTYRIVVTSENGTIVENNDQPANAYTADDTGVFTLMAAQIVQLDSGKRSVLIVSGESPYGDYEPIWSPLAWGTKLDGPQFVSNVIHWAAFVAAKGAPERLFSLSDPVGDDNGPGTYTYPTDLAFNGSGLFDITGLDVERAGNDYVFSFHFKNLGGNPWGAPNGFSLQIIEAYFDFKDGGNTSTIGPGPNVRLDPDHPWDVSLRITGWGSDLFLPNGTVIEDLQTFTDGESNTVSVTVPAKYIGDLKVEGPKFPRIAVLVGSQDGFGVDQWRDVGANADQWVIGGADPAAVEAGVAPRVMDLLVPDWFIESQEEQLKSYNVSSKSLAVVRLVPLVQTGYLTITSEPSGANVIIDGFNVGKTPVENLALPLGLHVVKLQLSGYMTEEFNVSITPGSLSIPITLTPKTGMLTVTSNPSGATVLIDGKEVGKTPIEEYRLPVGTHEVTVKMDGYREESFNVSILENKELTFNVELVPLESTTTTTTTTTITTTSTTTTTSPGKTTTTSKPTTTTTTTTSSKKGGGGICGPAALIGLAIMPLLLRRKE</sequence>
<dbReference type="InterPro" id="IPR019248">
    <property type="entry name" value="Glucodextran_C"/>
</dbReference>
<gene>
    <name evidence="4" type="ORF">A3L09_06515</name>
</gene>
<feature type="domain" description="PEGA" evidence="2">
    <location>
        <begin position="565"/>
        <end position="621"/>
    </location>
</feature>
<dbReference type="EMBL" id="CP014862">
    <property type="protein sequence ID" value="ASJ02933.1"/>
    <property type="molecule type" value="Genomic_DNA"/>
</dbReference>
<name>A0A2Z2MBQ2_THEPR</name>